<dbReference type="RefSeq" id="WP_106876531.1">
    <property type="nucleotide sequence ID" value="NZ_PYEP01000002.1"/>
</dbReference>
<sequence length="277" mass="30271">MHELPLLIFTLLVQLSVGLTLFITLALPRQPFGDRAAATRTLRLPLLIACASAGVGLLCSTLHLGYPLNALHALRHVSSSWLSREIVFAAAYLAVLGLATLLALFKQALWRTLMPLALVVGIVDVYCMSAIYAYSSVVTWTHYTTWLTFFGSTILLGATAQAWLIARHQALETRRRLLSTGSMLVVAAVAVRLLFQPAYIEYLSQMVHRDAATFPYRSLDAWYDLANVRAVGWLLAVAGAALMSVSAQRGGRGVLICASLALVLSEVLFRYVFFSLG</sequence>
<evidence type="ECO:0000256" key="1">
    <source>
        <dbReference type="SAM" id="Phobius"/>
    </source>
</evidence>
<evidence type="ECO:0000313" key="2">
    <source>
        <dbReference type="EMBL" id="PSN08825.1"/>
    </source>
</evidence>
<dbReference type="STRING" id="1388748.GCA_000463155_03274"/>
<feature type="transmembrane region" description="Helical" evidence="1">
    <location>
        <begin position="86"/>
        <end position="105"/>
    </location>
</feature>
<dbReference type="GO" id="GO:0009389">
    <property type="term" value="F:dimethyl sulfoxide reductase activity"/>
    <property type="evidence" value="ECO:0007669"/>
    <property type="project" value="TreeGrafter"/>
</dbReference>
<dbReference type="PANTHER" id="PTHR38095:SF2">
    <property type="entry name" value="ANAEROBIC DIMETHYL SULFOXIDE REDUCTASE CHAIN C"/>
    <property type="match status" value="1"/>
</dbReference>
<dbReference type="AlphaFoldDB" id="A0A2P8VMN0"/>
<feature type="transmembrane region" description="Helical" evidence="1">
    <location>
        <begin position="6"/>
        <end position="25"/>
    </location>
</feature>
<protein>
    <submittedName>
        <fullName evidence="2">Dimethyl sulfoxide reductase</fullName>
    </submittedName>
</protein>
<dbReference type="OrthoDB" id="7058271at2"/>
<name>A0A2P8VMN0_9ENTR</name>
<dbReference type="Pfam" id="PF04976">
    <property type="entry name" value="DmsC"/>
    <property type="match status" value="1"/>
</dbReference>
<dbReference type="EMBL" id="PYEP01000002">
    <property type="protein sequence ID" value="PSN08825.1"/>
    <property type="molecule type" value="Genomic_DNA"/>
</dbReference>
<feature type="transmembrane region" description="Helical" evidence="1">
    <location>
        <begin position="230"/>
        <end position="247"/>
    </location>
</feature>
<feature type="transmembrane region" description="Helical" evidence="1">
    <location>
        <begin position="112"/>
        <end position="134"/>
    </location>
</feature>
<comment type="caution">
    <text evidence="2">The sequence shown here is derived from an EMBL/GenBank/DDBJ whole genome shotgun (WGS) entry which is preliminary data.</text>
</comment>
<feature type="transmembrane region" description="Helical" evidence="1">
    <location>
        <begin position="254"/>
        <end position="273"/>
    </location>
</feature>
<feature type="transmembrane region" description="Helical" evidence="1">
    <location>
        <begin position="146"/>
        <end position="165"/>
    </location>
</feature>
<dbReference type="GO" id="GO:0005886">
    <property type="term" value="C:plasma membrane"/>
    <property type="evidence" value="ECO:0007669"/>
    <property type="project" value="TreeGrafter"/>
</dbReference>
<proteinExistence type="predicted"/>
<evidence type="ECO:0000313" key="3">
    <source>
        <dbReference type="Proteomes" id="UP000240212"/>
    </source>
</evidence>
<feature type="transmembrane region" description="Helical" evidence="1">
    <location>
        <begin position="177"/>
        <end position="195"/>
    </location>
</feature>
<reference evidence="2 3" key="1">
    <citation type="submission" date="2018-03" db="EMBL/GenBank/DDBJ databases">
        <title>Draft genome sequence of the first documented clinical Siccibacter turicensis isolate in Austria.</title>
        <authorList>
            <person name="Lepuschitz S."/>
            <person name="Pekard-Amenitsch S."/>
            <person name="Haunold R."/>
            <person name="Schill S."/>
            <person name="Mach R."/>
            <person name="Allerberger F."/>
            <person name="Ruppitsch W."/>
            <person name="Forsythe S.J."/>
        </authorList>
    </citation>
    <scope>NUCLEOTIDE SEQUENCE [LARGE SCALE GENOMIC DNA]</scope>
    <source>
        <strain evidence="2 3">6100069499-17</strain>
    </source>
</reference>
<dbReference type="InterPro" id="IPR007059">
    <property type="entry name" value="DmsC"/>
</dbReference>
<dbReference type="GO" id="GO:0019645">
    <property type="term" value="P:anaerobic electron transport chain"/>
    <property type="evidence" value="ECO:0007669"/>
    <property type="project" value="InterPro"/>
</dbReference>
<keyword evidence="1" id="KW-0472">Membrane</keyword>
<keyword evidence="1" id="KW-0812">Transmembrane</keyword>
<organism evidence="2 3">
    <name type="scientific">Siccibacter turicensis</name>
    <dbReference type="NCBI Taxonomy" id="357233"/>
    <lineage>
        <taxon>Bacteria</taxon>
        <taxon>Pseudomonadati</taxon>
        <taxon>Pseudomonadota</taxon>
        <taxon>Gammaproteobacteria</taxon>
        <taxon>Enterobacterales</taxon>
        <taxon>Enterobacteriaceae</taxon>
        <taxon>Siccibacter</taxon>
    </lineage>
</organism>
<dbReference type="Proteomes" id="UP000240212">
    <property type="component" value="Unassembled WGS sequence"/>
</dbReference>
<feature type="transmembrane region" description="Helical" evidence="1">
    <location>
        <begin position="46"/>
        <end position="66"/>
    </location>
</feature>
<accession>A0A2P8VMN0</accession>
<keyword evidence="3" id="KW-1185">Reference proteome</keyword>
<dbReference type="PANTHER" id="PTHR38095">
    <property type="entry name" value="ANAEROBIC DIMETHYL SULFOXIDE REDUCTASE CHAIN YNFH"/>
    <property type="match status" value="1"/>
</dbReference>
<keyword evidence="1" id="KW-1133">Transmembrane helix</keyword>
<gene>
    <name evidence="2" type="ORF">C7G83_05580</name>
</gene>
<dbReference type="GO" id="GO:0009390">
    <property type="term" value="C:dimethyl sulfoxide reductase complex"/>
    <property type="evidence" value="ECO:0007669"/>
    <property type="project" value="TreeGrafter"/>
</dbReference>